<feature type="compositionally biased region" description="Polar residues" evidence="1">
    <location>
        <begin position="79"/>
        <end position="100"/>
    </location>
</feature>
<evidence type="ECO:0000256" key="1">
    <source>
        <dbReference type="SAM" id="MobiDB-lite"/>
    </source>
</evidence>
<organism evidence="2 3">
    <name type="scientific">Cronartium quercuum f. sp. fusiforme G11</name>
    <dbReference type="NCBI Taxonomy" id="708437"/>
    <lineage>
        <taxon>Eukaryota</taxon>
        <taxon>Fungi</taxon>
        <taxon>Dikarya</taxon>
        <taxon>Basidiomycota</taxon>
        <taxon>Pucciniomycotina</taxon>
        <taxon>Pucciniomycetes</taxon>
        <taxon>Pucciniales</taxon>
        <taxon>Coleosporiaceae</taxon>
        <taxon>Cronartium</taxon>
    </lineage>
</organism>
<evidence type="ECO:0000313" key="2">
    <source>
        <dbReference type="EMBL" id="KAG0145971.1"/>
    </source>
</evidence>
<reference evidence="2" key="1">
    <citation type="submission" date="2013-11" db="EMBL/GenBank/DDBJ databases">
        <title>Genome sequence of the fusiform rust pathogen reveals effectors for host alternation and coevolution with pine.</title>
        <authorList>
            <consortium name="DOE Joint Genome Institute"/>
            <person name="Smith K."/>
            <person name="Pendleton A."/>
            <person name="Kubisiak T."/>
            <person name="Anderson C."/>
            <person name="Salamov A."/>
            <person name="Aerts A."/>
            <person name="Riley R."/>
            <person name="Clum A."/>
            <person name="Lindquist E."/>
            <person name="Ence D."/>
            <person name="Campbell M."/>
            <person name="Kronenberg Z."/>
            <person name="Feau N."/>
            <person name="Dhillon B."/>
            <person name="Hamelin R."/>
            <person name="Burleigh J."/>
            <person name="Smith J."/>
            <person name="Yandell M."/>
            <person name="Nelson C."/>
            <person name="Grigoriev I."/>
            <person name="Davis J."/>
        </authorList>
    </citation>
    <scope>NUCLEOTIDE SEQUENCE</scope>
    <source>
        <strain evidence="2">G11</strain>
    </source>
</reference>
<keyword evidence="3" id="KW-1185">Reference proteome</keyword>
<sequence length="100" mass="11121">MVAPPSRRRFKLDFHPYFPLAAASDNWSPKCHTSVYTTAAIGPAQNGRLPTTSIRRPTMAGRPSPIGHKDGPHEDGQRHSSSYRPRVNMNLQCGRSHTDI</sequence>
<accession>A0A9P6TB77</accession>
<proteinExistence type="predicted"/>
<name>A0A9P6TB77_9BASI</name>
<dbReference type="EMBL" id="MU167268">
    <property type="protein sequence ID" value="KAG0145971.1"/>
    <property type="molecule type" value="Genomic_DNA"/>
</dbReference>
<feature type="region of interest" description="Disordered" evidence="1">
    <location>
        <begin position="42"/>
        <end position="100"/>
    </location>
</feature>
<feature type="compositionally biased region" description="Basic and acidic residues" evidence="1">
    <location>
        <begin position="67"/>
        <end position="78"/>
    </location>
</feature>
<dbReference type="Proteomes" id="UP000886653">
    <property type="component" value="Unassembled WGS sequence"/>
</dbReference>
<protein>
    <submittedName>
        <fullName evidence="2">Uncharacterized protein</fullName>
    </submittedName>
</protein>
<dbReference type="AlphaFoldDB" id="A0A9P6TB77"/>
<evidence type="ECO:0000313" key="3">
    <source>
        <dbReference type="Proteomes" id="UP000886653"/>
    </source>
</evidence>
<comment type="caution">
    <text evidence="2">The sequence shown here is derived from an EMBL/GenBank/DDBJ whole genome shotgun (WGS) entry which is preliminary data.</text>
</comment>
<gene>
    <name evidence="2" type="ORF">CROQUDRAFT_93306</name>
</gene>